<reference evidence="3 4" key="1">
    <citation type="journal article" date="2016" name="Nat. Commun.">
        <title>Thousands of microbial genomes shed light on interconnected biogeochemical processes in an aquifer system.</title>
        <authorList>
            <person name="Anantharaman K."/>
            <person name="Brown C.T."/>
            <person name="Hug L.A."/>
            <person name="Sharon I."/>
            <person name="Castelle C.J."/>
            <person name="Probst A.J."/>
            <person name="Thomas B.C."/>
            <person name="Singh A."/>
            <person name="Wilkins M.J."/>
            <person name="Karaoz U."/>
            <person name="Brodie E.L."/>
            <person name="Williams K.H."/>
            <person name="Hubbard S.S."/>
            <person name="Banfield J.F."/>
        </authorList>
    </citation>
    <scope>NUCLEOTIDE SEQUENCE [LARGE SCALE GENOMIC DNA]</scope>
</reference>
<evidence type="ECO:0000259" key="2">
    <source>
        <dbReference type="Pfam" id="PF13439"/>
    </source>
</evidence>
<evidence type="ECO:0000313" key="4">
    <source>
        <dbReference type="Proteomes" id="UP000177067"/>
    </source>
</evidence>
<dbReference type="InterPro" id="IPR028098">
    <property type="entry name" value="Glyco_trans_4-like_N"/>
</dbReference>
<dbReference type="Pfam" id="PF00534">
    <property type="entry name" value="Glycos_transf_1"/>
    <property type="match status" value="1"/>
</dbReference>
<dbReference type="PANTHER" id="PTHR45947">
    <property type="entry name" value="SULFOQUINOVOSYL TRANSFERASE SQD2"/>
    <property type="match status" value="1"/>
</dbReference>
<evidence type="ECO:0000313" key="3">
    <source>
        <dbReference type="EMBL" id="OGH59431.1"/>
    </source>
</evidence>
<proteinExistence type="predicted"/>
<feature type="domain" description="Glycosyl transferase family 1" evidence="1">
    <location>
        <begin position="195"/>
        <end position="343"/>
    </location>
</feature>
<dbReference type="Gene3D" id="3.40.50.2000">
    <property type="entry name" value="Glycogen Phosphorylase B"/>
    <property type="match status" value="2"/>
</dbReference>
<dbReference type="InterPro" id="IPR001296">
    <property type="entry name" value="Glyco_trans_1"/>
</dbReference>
<dbReference type="AlphaFoldDB" id="A0A1F6LJ69"/>
<dbReference type="EMBL" id="MFPS01000007">
    <property type="protein sequence ID" value="OGH59431.1"/>
    <property type="molecule type" value="Genomic_DNA"/>
</dbReference>
<protein>
    <recommendedName>
        <fullName evidence="5">Glycosyl transferase family 1 domain-containing protein</fullName>
    </recommendedName>
</protein>
<name>A0A1F6LJ69_9BACT</name>
<feature type="domain" description="Glycosyltransferase subfamily 4-like N-terminal" evidence="2">
    <location>
        <begin position="14"/>
        <end position="184"/>
    </location>
</feature>
<dbReference type="SUPFAM" id="SSF53756">
    <property type="entry name" value="UDP-Glycosyltransferase/glycogen phosphorylase"/>
    <property type="match status" value="1"/>
</dbReference>
<dbReference type="PANTHER" id="PTHR45947:SF3">
    <property type="entry name" value="SULFOQUINOVOSYL TRANSFERASE SQD2"/>
    <property type="match status" value="1"/>
</dbReference>
<accession>A0A1F6LJ69</accession>
<dbReference type="Pfam" id="PF13439">
    <property type="entry name" value="Glyco_transf_4"/>
    <property type="match status" value="1"/>
</dbReference>
<dbReference type="Proteomes" id="UP000177067">
    <property type="component" value="Unassembled WGS sequence"/>
</dbReference>
<dbReference type="GO" id="GO:0016757">
    <property type="term" value="F:glycosyltransferase activity"/>
    <property type="evidence" value="ECO:0007669"/>
    <property type="project" value="InterPro"/>
</dbReference>
<organism evidence="3 4">
    <name type="scientific">Candidatus Magasanikbacteria bacterium RIFCSPHIGHO2_01_FULL_33_34</name>
    <dbReference type="NCBI Taxonomy" id="1798671"/>
    <lineage>
        <taxon>Bacteria</taxon>
        <taxon>Candidatus Magasanikiibacteriota</taxon>
    </lineage>
</organism>
<evidence type="ECO:0000259" key="1">
    <source>
        <dbReference type="Pfam" id="PF00534"/>
    </source>
</evidence>
<evidence type="ECO:0008006" key="5">
    <source>
        <dbReference type="Google" id="ProtNLM"/>
    </source>
</evidence>
<comment type="caution">
    <text evidence="3">The sequence shown here is derived from an EMBL/GenBank/DDBJ whole genome shotgun (WGS) entry which is preliminary data.</text>
</comment>
<sequence>MNILIAADIFPPQFGGPATYSVTIANELTKKGENVKIVSLNPDSDKKVVICKIDIVKNKNKFLKYFEYIFLLIKNAIKSDVIYAMGPVNAGFPAMIASKLTGKKLVVKVVGDYAWEQGVQRFGVKDSIDIFQTKNNYSFMVRLLKWIQKIVVKNSSIVIVPSFYLKNIVVGWGVSENSVVVVYNSSSYVGVCPVEKAEEEKWIISAGRLVPWKGMLELIEIMPEILKEQKNAKLKIYGNGPDLKFLKNKVIELKLEGVVEIPGQLSRKELMCKINKADCFVLNSGYEGLSHLILEALHVNTPVLASRAGGNSELVIPGKNGDLFELNNKEDIKNKILNLLNGEMNLEWSDQEKDIFFEKFSLKSMVDSTSSILKKICQN</sequence>
<dbReference type="CDD" id="cd03801">
    <property type="entry name" value="GT4_PimA-like"/>
    <property type="match status" value="1"/>
</dbReference>
<gene>
    <name evidence="3" type="ORF">A2725_01225</name>
</gene>
<dbReference type="InterPro" id="IPR050194">
    <property type="entry name" value="Glycosyltransferase_grp1"/>
</dbReference>